<dbReference type="AlphaFoldDB" id="A0A9P9EZT6"/>
<feature type="non-terminal residue" evidence="1">
    <location>
        <position position="76"/>
    </location>
</feature>
<protein>
    <submittedName>
        <fullName evidence="1">Uncharacterized protein</fullName>
    </submittedName>
</protein>
<organism evidence="1 2">
    <name type="scientific">Dactylonectria estremocensis</name>
    <dbReference type="NCBI Taxonomy" id="1079267"/>
    <lineage>
        <taxon>Eukaryota</taxon>
        <taxon>Fungi</taxon>
        <taxon>Dikarya</taxon>
        <taxon>Ascomycota</taxon>
        <taxon>Pezizomycotina</taxon>
        <taxon>Sordariomycetes</taxon>
        <taxon>Hypocreomycetidae</taxon>
        <taxon>Hypocreales</taxon>
        <taxon>Nectriaceae</taxon>
        <taxon>Dactylonectria</taxon>
    </lineage>
</organism>
<dbReference type="EMBL" id="JAGMUU010000005">
    <property type="protein sequence ID" value="KAH7151878.1"/>
    <property type="molecule type" value="Genomic_DNA"/>
</dbReference>
<evidence type="ECO:0000313" key="2">
    <source>
        <dbReference type="Proteomes" id="UP000717696"/>
    </source>
</evidence>
<dbReference type="Proteomes" id="UP000717696">
    <property type="component" value="Unassembled WGS sequence"/>
</dbReference>
<comment type="caution">
    <text evidence="1">The sequence shown here is derived from an EMBL/GenBank/DDBJ whole genome shotgun (WGS) entry which is preliminary data.</text>
</comment>
<name>A0A9P9EZT6_9HYPO</name>
<proteinExistence type="predicted"/>
<evidence type="ECO:0000313" key="1">
    <source>
        <dbReference type="EMBL" id="KAH7151878.1"/>
    </source>
</evidence>
<accession>A0A9P9EZT6</accession>
<sequence>MARTKIAELQGCDWTLSSLLGLVLGAPPVTSVWAAYNTKNYNSRLLQVRIYDGDGMRHKRGTGRAGLLMWLHTRCL</sequence>
<gene>
    <name evidence="1" type="ORF">B0J13DRAFT_547051</name>
</gene>
<keyword evidence="2" id="KW-1185">Reference proteome</keyword>
<reference evidence="1" key="1">
    <citation type="journal article" date="2021" name="Nat. Commun.">
        <title>Genetic determinants of endophytism in the Arabidopsis root mycobiome.</title>
        <authorList>
            <person name="Mesny F."/>
            <person name="Miyauchi S."/>
            <person name="Thiergart T."/>
            <person name="Pickel B."/>
            <person name="Atanasova L."/>
            <person name="Karlsson M."/>
            <person name="Huettel B."/>
            <person name="Barry K.W."/>
            <person name="Haridas S."/>
            <person name="Chen C."/>
            <person name="Bauer D."/>
            <person name="Andreopoulos W."/>
            <person name="Pangilinan J."/>
            <person name="LaButti K."/>
            <person name="Riley R."/>
            <person name="Lipzen A."/>
            <person name="Clum A."/>
            <person name="Drula E."/>
            <person name="Henrissat B."/>
            <person name="Kohler A."/>
            <person name="Grigoriev I.V."/>
            <person name="Martin F.M."/>
            <person name="Hacquard S."/>
        </authorList>
    </citation>
    <scope>NUCLEOTIDE SEQUENCE</scope>
    <source>
        <strain evidence="1">MPI-CAGE-AT-0021</strain>
    </source>
</reference>